<evidence type="ECO:0000313" key="2">
    <source>
        <dbReference type="EMBL" id="GFT91813.1"/>
    </source>
</evidence>
<dbReference type="AlphaFoldDB" id="A0A8X6U8C4"/>
<reference evidence="2" key="1">
    <citation type="submission" date="2020-08" db="EMBL/GenBank/DDBJ databases">
        <title>Multicomponent nature underlies the extraordinary mechanical properties of spider dragline silk.</title>
        <authorList>
            <person name="Kono N."/>
            <person name="Nakamura H."/>
            <person name="Mori M."/>
            <person name="Yoshida Y."/>
            <person name="Ohtoshi R."/>
            <person name="Malay A.D."/>
            <person name="Moran D.A.P."/>
            <person name="Tomita M."/>
            <person name="Numata K."/>
            <person name="Arakawa K."/>
        </authorList>
    </citation>
    <scope>NUCLEOTIDE SEQUENCE</scope>
</reference>
<name>A0A8X6U8C4_NEPPI</name>
<keyword evidence="3" id="KW-1185">Reference proteome</keyword>
<dbReference type="GO" id="GO:0005840">
    <property type="term" value="C:ribosome"/>
    <property type="evidence" value="ECO:0007669"/>
    <property type="project" value="UniProtKB-KW"/>
</dbReference>
<sequence length="103" mass="12108">MLQLFRNRGICKILLNNSEKYKNPTKLFHKCLSNCGESSNDVKKWVFLKIKSFDLTRTLRTTNITFSEDELSEEDSNQQKQKTIDPAKDRTKIIDPEVDNQKR</sequence>
<dbReference type="OrthoDB" id="21463at2759"/>
<dbReference type="Proteomes" id="UP000887013">
    <property type="component" value="Unassembled WGS sequence"/>
</dbReference>
<dbReference type="EMBL" id="BMAW01120975">
    <property type="protein sequence ID" value="GFT91813.1"/>
    <property type="molecule type" value="Genomic_DNA"/>
</dbReference>
<protein>
    <submittedName>
        <fullName evidence="2">28S ribosomal protein S18b</fullName>
    </submittedName>
</protein>
<organism evidence="2 3">
    <name type="scientific">Nephila pilipes</name>
    <name type="common">Giant wood spider</name>
    <name type="synonym">Nephila maculata</name>
    <dbReference type="NCBI Taxonomy" id="299642"/>
    <lineage>
        <taxon>Eukaryota</taxon>
        <taxon>Metazoa</taxon>
        <taxon>Ecdysozoa</taxon>
        <taxon>Arthropoda</taxon>
        <taxon>Chelicerata</taxon>
        <taxon>Arachnida</taxon>
        <taxon>Araneae</taxon>
        <taxon>Araneomorphae</taxon>
        <taxon>Entelegynae</taxon>
        <taxon>Araneoidea</taxon>
        <taxon>Nephilidae</taxon>
        <taxon>Nephila</taxon>
    </lineage>
</organism>
<evidence type="ECO:0000313" key="3">
    <source>
        <dbReference type="Proteomes" id="UP000887013"/>
    </source>
</evidence>
<gene>
    <name evidence="2" type="primary">NCL1_36082</name>
    <name evidence="2" type="ORF">NPIL_337611</name>
</gene>
<feature type="compositionally biased region" description="Basic and acidic residues" evidence="1">
    <location>
        <begin position="82"/>
        <end position="103"/>
    </location>
</feature>
<accession>A0A8X6U8C4</accession>
<evidence type="ECO:0000256" key="1">
    <source>
        <dbReference type="SAM" id="MobiDB-lite"/>
    </source>
</evidence>
<keyword evidence="2" id="KW-0687">Ribonucleoprotein</keyword>
<keyword evidence="2" id="KW-0689">Ribosomal protein</keyword>
<feature type="compositionally biased region" description="Acidic residues" evidence="1">
    <location>
        <begin position="67"/>
        <end position="76"/>
    </location>
</feature>
<comment type="caution">
    <text evidence="2">The sequence shown here is derived from an EMBL/GenBank/DDBJ whole genome shotgun (WGS) entry which is preliminary data.</text>
</comment>
<feature type="region of interest" description="Disordered" evidence="1">
    <location>
        <begin position="67"/>
        <end position="103"/>
    </location>
</feature>
<proteinExistence type="predicted"/>